<name>A0A075R6I0_BRELA</name>
<feature type="transmembrane region" description="Helical" evidence="1">
    <location>
        <begin position="6"/>
        <end position="21"/>
    </location>
</feature>
<evidence type="ECO:0000313" key="3">
    <source>
        <dbReference type="Proteomes" id="UP000005850"/>
    </source>
</evidence>
<sequence length="199" mass="22729">MSAIMMFVIFVLFAITIYISRKNDTDYVYEREVYDIFKNLKKACKNSSLNNLTKFEQIKECLTRDENVTLEKLSKLLKIINLEENRMLDSTQMGGVAFAIFATGIVGVLSAFLNKPGVNEDSFTFVLLYILMFSGAILLFFTVVLTQKRRVLIIKQVVEEVIQDNVLNNKLVESKSGETNLSYSSAQEKIEREHSIEVV</sequence>
<dbReference type="HOGENOM" id="CLU_1369915_0_0_9"/>
<dbReference type="AlphaFoldDB" id="A0A075R6I0"/>
<keyword evidence="1" id="KW-0812">Transmembrane</keyword>
<reference evidence="2 3" key="1">
    <citation type="journal article" date="2011" name="J. Bacteriol.">
        <title>Genome sequence of Brevibacillus laterosporus LMG 15441, a pathogen of invertebrates.</title>
        <authorList>
            <person name="Djukic M."/>
            <person name="Poehlein A."/>
            <person name="Thurmer A."/>
            <person name="Daniel R."/>
        </authorList>
    </citation>
    <scope>NUCLEOTIDE SEQUENCE [LARGE SCALE GENOMIC DNA]</scope>
    <source>
        <strain evidence="2 3">LMG 15441</strain>
    </source>
</reference>
<dbReference type="Proteomes" id="UP000005850">
    <property type="component" value="Chromosome"/>
</dbReference>
<protein>
    <submittedName>
        <fullName evidence="2">Uncharacterized protein</fullName>
    </submittedName>
</protein>
<keyword evidence="1" id="KW-0472">Membrane</keyword>
<gene>
    <name evidence="2" type="ORF">BRLA_c031270</name>
</gene>
<proteinExistence type="predicted"/>
<dbReference type="RefSeq" id="WP_003337113.1">
    <property type="nucleotide sequence ID" value="NZ_CP007806.1"/>
</dbReference>
<keyword evidence="1" id="KW-1133">Transmembrane helix</keyword>
<feature type="transmembrane region" description="Helical" evidence="1">
    <location>
        <begin position="125"/>
        <end position="145"/>
    </location>
</feature>
<evidence type="ECO:0000313" key="2">
    <source>
        <dbReference type="EMBL" id="AIG27439.1"/>
    </source>
</evidence>
<accession>A0A075R6I0</accession>
<feature type="transmembrane region" description="Helical" evidence="1">
    <location>
        <begin position="95"/>
        <end position="113"/>
    </location>
</feature>
<evidence type="ECO:0000256" key="1">
    <source>
        <dbReference type="SAM" id="Phobius"/>
    </source>
</evidence>
<keyword evidence="3" id="KW-1185">Reference proteome</keyword>
<dbReference type="EMBL" id="CP007806">
    <property type="protein sequence ID" value="AIG27439.1"/>
    <property type="molecule type" value="Genomic_DNA"/>
</dbReference>
<organism evidence="2 3">
    <name type="scientific">Brevibacillus laterosporus LMG 15441</name>
    <dbReference type="NCBI Taxonomy" id="1042163"/>
    <lineage>
        <taxon>Bacteria</taxon>
        <taxon>Bacillati</taxon>
        <taxon>Bacillota</taxon>
        <taxon>Bacilli</taxon>
        <taxon>Bacillales</taxon>
        <taxon>Paenibacillaceae</taxon>
        <taxon>Brevibacillus</taxon>
    </lineage>
</organism>
<dbReference type="KEGG" id="blr:BRLA_c031270"/>